<dbReference type="AlphaFoldDB" id="A0A316FKQ0"/>
<organism evidence="2 3">
    <name type="scientific">Actinoplanes xinjiangensis</name>
    <dbReference type="NCBI Taxonomy" id="512350"/>
    <lineage>
        <taxon>Bacteria</taxon>
        <taxon>Bacillati</taxon>
        <taxon>Actinomycetota</taxon>
        <taxon>Actinomycetes</taxon>
        <taxon>Micromonosporales</taxon>
        <taxon>Micromonosporaceae</taxon>
        <taxon>Actinoplanes</taxon>
    </lineage>
</organism>
<evidence type="ECO:0000256" key="1">
    <source>
        <dbReference type="SAM" id="SignalP"/>
    </source>
</evidence>
<gene>
    <name evidence="2" type="ORF">BC793_104151</name>
</gene>
<evidence type="ECO:0008006" key="4">
    <source>
        <dbReference type="Google" id="ProtNLM"/>
    </source>
</evidence>
<dbReference type="Proteomes" id="UP000245697">
    <property type="component" value="Unassembled WGS sequence"/>
</dbReference>
<proteinExistence type="predicted"/>
<keyword evidence="3" id="KW-1185">Reference proteome</keyword>
<dbReference type="RefSeq" id="WP_146246226.1">
    <property type="nucleotide sequence ID" value="NZ_BONA01000025.1"/>
</dbReference>
<dbReference type="OrthoDB" id="9962129at2"/>
<keyword evidence="1" id="KW-0732">Signal</keyword>
<comment type="caution">
    <text evidence="2">The sequence shown here is derived from an EMBL/GenBank/DDBJ whole genome shotgun (WGS) entry which is preliminary data.</text>
</comment>
<name>A0A316FKQ0_9ACTN</name>
<feature type="chain" id="PRO_5038590060" description="DUF732 domain-containing protein" evidence="1">
    <location>
        <begin position="20"/>
        <end position="125"/>
    </location>
</feature>
<dbReference type="EMBL" id="QGGR01000004">
    <property type="protein sequence ID" value="PWK49478.1"/>
    <property type="molecule type" value="Genomic_DNA"/>
</dbReference>
<protein>
    <recommendedName>
        <fullName evidence="4">DUF732 domain-containing protein</fullName>
    </recommendedName>
</protein>
<feature type="signal peptide" evidence="1">
    <location>
        <begin position="1"/>
        <end position="19"/>
    </location>
</feature>
<sequence>MRAMRVWVAGAAVAISALAGCAGSNPATPATAASTSEAPRGAEFLQPGLRFSEGPEEGYLRALAGVDARLAEIDGVLSHGRSICLDIRQDKTDAQVAGNAATRFKVDETTAKAIVEATRASLCRV</sequence>
<evidence type="ECO:0000313" key="3">
    <source>
        <dbReference type="Proteomes" id="UP000245697"/>
    </source>
</evidence>
<dbReference type="PROSITE" id="PS51257">
    <property type="entry name" value="PROKAR_LIPOPROTEIN"/>
    <property type="match status" value="1"/>
</dbReference>
<reference evidence="2 3" key="1">
    <citation type="submission" date="2018-05" db="EMBL/GenBank/DDBJ databases">
        <title>Genomic Encyclopedia of Archaeal and Bacterial Type Strains, Phase II (KMG-II): from individual species to whole genera.</title>
        <authorList>
            <person name="Goeker M."/>
        </authorList>
    </citation>
    <scope>NUCLEOTIDE SEQUENCE [LARGE SCALE GENOMIC DNA]</scope>
    <source>
        <strain evidence="2 3">DSM 45184</strain>
    </source>
</reference>
<accession>A0A316FKQ0</accession>
<evidence type="ECO:0000313" key="2">
    <source>
        <dbReference type="EMBL" id="PWK49478.1"/>
    </source>
</evidence>